<feature type="compositionally biased region" description="Basic and acidic residues" evidence="7">
    <location>
        <begin position="1109"/>
        <end position="1122"/>
    </location>
</feature>
<keyword evidence="3" id="KW-0694">RNA-binding</keyword>
<feature type="compositionally biased region" description="Polar residues" evidence="7">
    <location>
        <begin position="806"/>
        <end position="819"/>
    </location>
</feature>
<accession>A0A3A2ZUZ4</accession>
<feature type="compositionally biased region" description="Basic and acidic residues" evidence="7">
    <location>
        <begin position="822"/>
        <end position="832"/>
    </location>
</feature>
<dbReference type="Pfam" id="PF23774">
    <property type="entry name" value="TPR_GEMI5"/>
    <property type="match status" value="1"/>
</dbReference>
<feature type="compositionally biased region" description="Pro residues" evidence="7">
    <location>
        <begin position="1433"/>
        <end position="1442"/>
    </location>
</feature>
<feature type="compositionally biased region" description="Basic residues" evidence="7">
    <location>
        <begin position="1032"/>
        <end position="1044"/>
    </location>
</feature>
<feature type="compositionally biased region" description="Polar residues" evidence="7">
    <location>
        <begin position="1188"/>
        <end position="1202"/>
    </location>
</feature>
<feature type="compositionally biased region" description="Polar residues" evidence="7">
    <location>
        <begin position="853"/>
        <end position="864"/>
    </location>
</feature>
<feature type="region of interest" description="Disordered" evidence="7">
    <location>
        <begin position="1223"/>
        <end position="1462"/>
    </location>
</feature>
<feature type="compositionally biased region" description="Basic residues" evidence="7">
    <location>
        <begin position="962"/>
        <end position="971"/>
    </location>
</feature>
<gene>
    <name evidence="9" type="ORF">PHISCL_01503</name>
</gene>
<dbReference type="EMBL" id="MVGC01000028">
    <property type="protein sequence ID" value="RJE26153.1"/>
    <property type="molecule type" value="Genomic_DNA"/>
</dbReference>
<keyword evidence="2" id="KW-0597">Phosphoprotein</keyword>
<dbReference type="InterPro" id="IPR036322">
    <property type="entry name" value="WD40_repeat_dom_sf"/>
</dbReference>
<dbReference type="GO" id="GO:0045944">
    <property type="term" value="P:positive regulation of transcription by RNA polymerase II"/>
    <property type="evidence" value="ECO:0007669"/>
    <property type="project" value="TreeGrafter"/>
</dbReference>
<evidence type="ECO:0000256" key="3">
    <source>
        <dbReference type="ARBA" id="ARBA00022884"/>
    </source>
</evidence>
<feature type="compositionally biased region" description="Polar residues" evidence="7">
    <location>
        <begin position="401"/>
        <end position="418"/>
    </location>
</feature>
<name>A0A3A2ZUZ4_9EURO</name>
<evidence type="ECO:0000259" key="8">
    <source>
        <dbReference type="Pfam" id="PF23774"/>
    </source>
</evidence>
<feature type="compositionally biased region" description="Polar residues" evidence="7">
    <location>
        <begin position="683"/>
        <end position="702"/>
    </location>
</feature>
<keyword evidence="5" id="KW-0804">Transcription</keyword>
<feature type="compositionally biased region" description="Gly residues" evidence="7">
    <location>
        <begin position="1530"/>
        <end position="1541"/>
    </location>
</feature>
<reference evidence="10" key="1">
    <citation type="submission" date="2017-02" db="EMBL/GenBank/DDBJ databases">
        <authorList>
            <person name="Tafer H."/>
            <person name="Lopandic K."/>
        </authorList>
    </citation>
    <scope>NUCLEOTIDE SEQUENCE [LARGE SCALE GENOMIC DNA]</scope>
    <source>
        <strain evidence="10">CBS 366.77</strain>
    </source>
</reference>
<evidence type="ECO:0000256" key="1">
    <source>
        <dbReference type="ARBA" id="ARBA00004123"/>
    </source>
</evidence>
<dbReference type="FunFam" id="2.130.10.10:FF:000577">
    <property type="entry name" value="WD domain G-beta repeat protein"/>
    <property type="match status" value="1"/>
</dbReference>
<feature type="compositionally biased region" description="Polar residues" evidence="7">
    <location>
        <begin position="924"/>
        <end position="933"/>
    </location>
</feature>
<evidence type="ECO:0000256" key="2">
    <source>
        <dbReference type="ARBA" id="ARBA00022553"/>
    </source>
</evidence>
<feature type="region of interest" description="Disordered" evidence="7">
    <location>
        <begin position="656"/>
        <end position="753"/>
    </location>
</feature>
<comment type="caution">
    <text evidence="9">The sequence shown here is derived from an EMBL/GenBank/DDBJ whole genome shotgun (WGS) entry which is preliminary data.</text>
</comment>
<dbReference type="InterPro" id="IPR034605">
    <property type="entry name" value="PGC-1"/>
</dbReference>
<dbReference type="PANTHER" id="PTHR15528:SF11">
    <property type="entry name" value="FI18188P1"/>
    <property type="match status" value="1"/>
</dbReference>
<dbReference type="Gene3D" id="2.130.10.10">
    <property type="entry name" value="YVTN repeat-like/Quinoprotein amine dehydrogenase"/>
    <property type="match status" value="1"/>
</dbReference>
<dbReference type="Proteomes" id="UP000266188">
    <property type="component" value="Unassembled WGS sequence"/>
</dbReference>
<evidence type="ECO:0000313" key="9">
    <source>
        <dbReference type="EMBL" id="RJE26153.1"/>
    </source>
</evidence>
<feature type="region of interest" description="Disordered" evidence="7">
    <location>
        <begin position="1488"/>
        <end position="1558"/>
    </location>
</feature>
<feature type="compositionally biased region" description="Polar residues" evidence="7">
    <location>
        <begin position="1443"/>
        <end position="1460"/>
    </location>
</feature>
<dbReference type="OrthoDB" id="7326421at2759"/>
<dbReference type="SUPFAM" id="SSF50978">
    <property type="entry name" value="WD40 repeat-like"/>
    <property type="match status" value="1"/>
</dbReference>
<feature type="compositionally biased region" description="Low complexity" evidence="7">
    <location>
        <begin position="1264"/>
        <end position="1281"/>
    </location>
</feature>
<feature type="compositionally biased region" description="Polar residues" evidence="7">
    <location>
        <begin position="904"/>
        <end position="914"/>
    </location>
</feature>
<feature type="compositionally biased region" description="Polar residues" evidence="7">
    <location>
        <begin position="656"/>
        <end position="666"/>
    </location>
</feature>
<evidence type="ECO:0000256" key="4">
    <source>
        <dbReference type="ARBA" id="ARBA00023015"/>
    </source>
</evidence>
<dbReference type="InterPro" id="IPR056421">
    <property type="entry name" value="TPR_GEMI5"/>
</dbReference>
<dbReference type="GO" id="GO:0003712">
    <property type="term" value="F:transcription coregulator activity"/>
    <property type="evidence" value="ECO:0007669"/>
    <property type="project" value="InterPro"/>
</dbReference>
<feature type="compositionally biased region" description="Polar residues" evidence="7">
    <location>
        <begin position="1084"/>
        <end position="1105"/>
    </location>
</feature>
<keyword evidence="6" id="KW-0539">Nucleus</keyword>
<feature type="compositionally biased region" description="Basic and acidic residues" evidence="7">
    <location>
        <begin position="1491"/>
        <end position="1502"/>
    </location>
</feature>
<feature type="compositionally biased region" description="Low complexity" evidence="7">
    <location>
        <begin position="934"/>
        <end position="947"/>
    </location>
</feature>
<evidence type="ECO:0000256" key="6">
    <source>
        <dbReference type="ARBA" id="ARBA00023242"/>
    </source>
</evidence>
<keyword evidence="10" id="KW-1185">Reference proteome</keyword>
<evidence type="ECO:0000256" key="7">
    <source>
        <dbReference type="SAM" id="MobiDB-lite"/>
    </source>
</evidence>
<dbReference type="STRING" id="2070753.A0A3A2ZUZ4"/>
<sequence>MAPSSDTPDHLEPCASTASLFLYAHGSVITCLHHDTLALERRFDGHEADISFITVDNVSERGAGRLVVSYDTGQTGIVWDLFTGATIARFSSFEDLRVAAWMRNGNIAFGNAKGEVILFEPSSSEHISARTIFDPITSLAPASDCRTYAIGYQNGSILIATLLPIFTILHTLTTSRGPSPIISLAWHASSSKQKSDMLATQAANGDLRVWSISKPPGKETPRAIRILKRSDSEPSTPKWMAWSKNGKIVQFLNGETWAWDVRTKHVTYEPVPTIENPRGFAGYGPTATLFTLGPQHTVQQYDLESPAMVANVQHVPVSCLSAFEEARALAMSPRTLQDSPEIKEMYGTRRTFDPNGAEAARQQRGDLNSPVSARSHTNSVSSKASSGRYRMMPFSPPARSGKSTTTFSLTSGDTPQPSGTSFAYASSVVSSAKSSRAGSRLRNEVQLSPEDRNIDLFPFIRARLNDVPFQHHQPLDESHLTVDDLRRQMLSVVFGWDDDIENLIRDELSHHASGSHTAILLSRWLGESDTEQMASIISSGPVSMSDWILLAFSQMGGQAQTNRVAETFVQKLLEMGDIHTSATILLGMGDNNDAIEVYVSRHHYLEAILLTCLLMPTDWQRQSYLVRRWGEHVVSHSQQQLAIRCFMCTGVEPSEPWTSPAAQQAASFAEMMQRRSPMGSPEPQYSNPASVLPSSSRPKSGSGNRGPAKTPALKLITSFENQPNQRFRFPGLKSDDRTPTNAPGVTPIAESAVGESALSPGGLGSYRLNNIQSLNHAMGSRSGTPAYSRGRLPSIGETPVDVQPPAFSSKSSQDIAVTSDTDDSRQGEKESQNGEDPFVLLPSVRYDPEHKPSPQTAVQGTADQFASIKGLPSPSPGVFEALKDKERRRSHSRSISSDKGLQITLIQPESSQPGAQDEPEMLSSARSAASTLNSFSSARSPSVSGRSIDQYISSLGEANYHTKYRDRKQGRSRQNTDDTASQGTRRQRSRNTSESRGRNGSKHIPSAEQSLSSEEELARYNTRTPNQDGTSRSRHGGSRVRKGNSRTSSERRRNRSTSRNTASRIGYKNDASVRGRSMDRSGSKVRSPSSPAVVTPNGDNSQVNGNAEDPLRLVAGDRERLRSQQRSRSRRQENGVPQGEPSPQPKRLGARSRSHQNLNSDGKAPYDSSQATNGVQREGKSLEPSAMSAENIQSASSANVPSVSLAERKRKELAAAELEARRLSLARNPSAPNIPLPGQVQRPPSPLASPPFIRSPSQNKSRIPPSKASPEYPSSSDSSSSRAGVPIGLPATPRSMRHPKYRNGHDERAPSVPSIPDSSVFASDGRYQVEEPINRSMSVPAPEPLPSVPADLPMHPRFNPHLPSSRSTSKTRTGGHRRNSSRELSTTSGEFNYGSSPVTVNIEENIENALQKKQNENPPPPPPILPELQHLYTPPPPPPPVPNSNSNTTATESPRQSSGTIDIAIDNENMGRLLPRAMTAAPALSTVDSKPGLEKRRMSLDHRRNRSINESFSNKIRSLARMRSNSRSGGTNGNGSSGGRGYEGEFPYESVQVGDGQF</sequence>
<evidence type="ECO:0000256" key="5">
    <source>
        <dbReference type="ARBA" id="ARBA00023163"/>
    </source>
</evidence>
<comment type="subcellular location">
    <subcellularLocation>
        <location evidence="1">Nucleus</location>
    </subcellularLocation>
</comment>
<feature type="domain" description="Gem-associated protein 5 TPR" evidence="8">
    <location>
        <begin position="493"/>
        <end position="648"/>
    </location>
</feature>
<dbReference type="PANTHER" id="PTHR15528">
    <property type="entry name" value="PEROXISOME PROLIFERATOR ACTIVATED RECEPTOR GAMMA COACTIVATOR 1 PGC-1 -RELATED"/>
    <property type="match status" value="1"/>
</dbReference>
<dbReference type="GO" id="GO:0003723">
    <property type="term" value="F:RNA binding"/>
    <property type="evidence" value="ECO:0007669"/>
    <property type="project" value="UniProtKB-KW"/>
</dbReference>
<evidence type="ECO:0000313" key="10">
    <source>
        <dbReference type="Proteomes" id="UP000266188"/>
    </source>
</evidence>
<proteinExistence type="predicted"/>
<feature type="region of interest" description="Disordered" evidence="7">
    <location>
        <begin position="777"/>
        <end position="1208"/>
    </location>
</feature>
<feature type="compositionally biased region" description="Polar residues" evidence="7">
    <location>
        <begin position="1021"/>
        <end position="1030"/>
    </location>
</feature>
<dbReference type="GO" id="GO:0005634">
    <property type="term" value="C:nucleus"/>
    <property type="evidence" value="ECO:0007669"/>
    <property type="project" value="UniProtKB-SubCell"/>
</dbReference>
<organism evidence="9 10">
    <name type="scientific">Aspergillus sclerotialis</name>
    <dbReference type="NCBI Taxonomy" id="2070753"/>
    <lineage>
        <taxon>Eukaryota</taxon>
        <taxon>Fungi</taxon>
        <taxon>Dikarya</taxon>
        <taxon>Ascomycota</taxon>
        <taxon>Pezizomycotina</taxon>
        <taxon>Eurotiomycetes</taxon>
        <taxon>Eurotiomycetidae</taxon>
        <taxon>Eurotiales</taxon>
        <taxon>Aspergillaceae</taxon>
        <taxon>Aspergillus</taxon>
        <taxon>Aspergillus subgen. Polypaecilum</taxon>
    </lineage>
</organism>
<dbReference type="InterPro" id="IPR015943">
    <property type="entry name" value="WD40/YVTN_repeat-like_dom_sf"/>
</dbReference>
<keyword evidence="4" id="KW-0805">Transcription regulation</keyword>
<feature type="compositionally biased region" description="Polar residues" evidence="7">
    <location>
        <begin position="1382"/>
        <end position="1399"/>
    </location>
</feature>
<protein>
    <recommendedName>
        <fullName evidence="8">Gem-associated protein 5 TPR domain-containing protein</fullName>
    </recommendedName>
</protein>
<feature type="compositionally biased region" description="Basic and acidic residues" evidence="7">
    <location>
        <begin position="1071"/>
        <end position="1082"/>
    </location>
</feature>
<feature type="region of interest" description="Disordered" evidence="7">
    <location>
        <begin position="348"/>
        <end position="418"/>
    </location>
</feature>
<feature type="compositionally biased region" description="Polar residues" evidence="7">
    <location>
        <begin position="365"/>
        <end position="385"/>
    </location>
</feature>
<feature type="compositionally biased region" description="Polar residues" evidence="7">
    <location>
        <begin position="977"/>
        <end position="990"/>
    </location>
</feature>